<accession>A0ABU4WL18</accession>
<evidence type="ECO:0000256" key="5">
    <source>
        <dbReference type="ARBA" id="ARBA00022840"/>
    </source>
</evidence>
<evidence type="ECO:0000256" key="7">
    <source>
        <dbReference type="ARBA" id="ARBA00048478"/>
    </source>
</evidence>
<dbReference type="RefSeq" id="WP_320325085.1">
    <property type="nucleotide sequence ID" value="NZ_JALBUS010000003.1"/>
</dbReference>
<keyword evidence="11" id="KW-1185">Reference proteome</keyword>
<sequence length="219" mass="24652">MDQKINIAIDGTSGVGKSTIADIVAEKLHMIHLDTGAMYRCVAYYLVSHQVDIHDPDALNQALADIHIRFDHKKVYLNDMDVSKAIRTNEISMATSKVAALEPVRKKMVALQQEIAKEKGYILDGRDICTVVLPDAEVKIFMSASPSARADRRYKEYRSQGIDANYDEILHDIEQRDYQDSHRTIGPLKKADDATEIDTSQMNIQQVVEAILQLIPIDK</sequence>
<dbReference type="InterPro" id="IPR011994">
    <property type="entry name" value="Cytidylate_kinase_dom"/>
</dbReference>
<gene>
    <name evidence="8 10" type="primary">cmk</name>
    <name evidence="10" type="ORF">MOZ64_02705</name>
</gene>
<evidence type="ECO:0000256" key="3">
    <source>
        <dbReference type="ARBA" id="ARBA00022741"/>
    </source>
</evidence>
<dbReference type="EC" id="2.7.4.25" evidence="8"/>
<evidence type="ECO:0000256" key="8">
    <source>
        <dbReference type="HAMAP-Rule" id="MF_00238"/>
    </source>
</evidence>
<dbReference type="SUPFAM" id="SSF52540">
    <property type="entry name" value="P-loop containing nucleoside triphosphate hydrolases"/>
    <property type="match status" value="1"/>
</dbReference>
<evidence type="ECO:0000259" key="9">
    <source>
        <dbReference type="Pfam" id="PF02224"/>
    </source>
</evidence>
<evidence type="ECO:0000313" key="11">
    <source>
        <dbReference type="Proteomes" id="UP001285244"/>
    </source>
</evidence>
<evidence type="ECO:0000256" key="2">
    <source>
        <dbReference type="ARBA" id="ARBA00022679"/>
    </source>
</evidence>
<comment type="similarity">
    <text evidence="1 8">Belongs to the cytidylate kinase family. Type 1 subfamily.</text>
</comment>
<keyword evidence="4 8" id="KW-0418">Kinase</keyword>
<dbReference type="Gene3D" id="3.40.50.300">
    <property type="entry name" value="P-loop containing nucleotide triphosphate hydrolases"/>
    <property type="match status" value="1"/>
</dbReference>
<comment type="subcellular location">
    <subcellularLocation>
        <location evidence="8">Cytoplasm</location>
    </subcellularLocation>
</comment>
<keyword evidence="8" id="KW-0963">Cytoplasm</keyword>
<organism evidence="10 11">
    <name type="scientific">Absicoccus intestinalis</name>
    <dbReference type="NCBI Taxonomy" id="2926319"/>
    <lineage>
        <taxon>Bacteria</taxon>
        <taxon>Bacillati</taxon>
        <taxon>Bacillota</taxon>
        <taxon>Erysipelotrichia</taxon>
        <taxon>Erysipelotrichales</taxon>
        <taxon>Erysipelotrichaceae</taxon>
        <taxon>Absicoccus</taxon>
    </lineage>
</organism>
<dbReference type="EMBL" id="JALBUS010000003">
    <property type="protein sequence ID" value="MDX8416756.1"/>
    <property type="molecule type" value="Genomic_DNA"/>
</dbReference>
<dbReference type="PANTHER" id="PTHR21299">
    <property type="entry name" value="CYTIDYLATE KINASE/PANTOATE-BETA-ALANINE LIGASE"/>
    <property type="match status" value="1"/>
</dbReference>
<dbReference type="HAMAP" id="MF_00238">
    <property type="entry name" value="Cytidyl_kinase_type1"/>
    <property type="match status" value="1"/>
</dbReference>
<evidence type="ECO:0000256" key="4">
    <source>
        <dbReference type="ARBA" id="ARBA00022777"/>
    </source>
</evidence>
<comment type="catalytic activity">
    <reaction evidence="6 8">
        <text>dCMP + ATP = dCDP + ADP</text>
        <dbReference type="Rhea" id="RHEA:25094"/>
        <dbReference type="ChEBI" id="CHEBI:30616"/>
        <dbReference type="ChEBI" id="CHEBI:57566"/>
        <dbReference type="ChEBI" id="CHEBI:58593"/>
        <dbReference type="ChEBI" id="CHEBI:456216"/>
        <dbReference type="EC" id="2.7.4.25"/>
    </reaction>
</comment>
<reference evidence="10 11" key="1">
    <citation type="submission" date="2022-03" db="EMBL/GenBank/DDBJ databases">
        <title>Novel taxa within the pig intestine.</title>
        <authorList>
            <person name="Wylensek D."/>
            <person name="Bishof K."/>
            <person name="Afrizal A."/>
            <person name="Clavel T."/>
        </authorList>
    </citation>
    <scope>NUCLEOTIDE SEQUENCE [LARGE SCALE GENOMIC DNA]</scope>
    <source>
        <strain evidence="10 11">Cla-KB-P134</strain>
    </source>
</reference>
<dbReference type="PANTHER" id="PTHR21299:SF2">
    <property type="entry name" value="CYTIDYLATE KINASE"/>
    <property type="match status" value="1"/>
</dbReference>
<keyword evidence="3 8" id="KW-0547">Nucleotide-binding</keyword>
<comment type="caution">
    <text evidence="10">The sequence shown here is derived from an EMBL/GenBank/DDBJ whole genome shotgun (WGS) entry which is preliminary data.</text>
</comment>
<dbReference type="Proteomes" id="UP001285244">
    <property type="component" value="Unassembled WGS sequence"/>
</dbReference>
<dbReference type="InterPro" id="IPR027417">
    <property type="entry name" value="P-loop_NTPase"/>
</dbReference>
<protein>
    <recommendedName>
        <fullName evidence="8">Cytidylate kinase</fullName>
        <shortName evidence="8">CK</shortName>
        <ecNumber evidence="8">2.7.4.25</ecNumber>
    </recommendedName>
    <alternativeName>
        <fullName evidence="8">Cytidine monophosphate kinase</fullName>
        <shortName evidence="8">CMP kinase</shortName>
    </alternativeName>
</protein>
<evidence type="ECO:0000313" key="10">
    <source>
        <dbReference type="EMBL" id="MDX8416756.1"/>
    </source>
</evidence>
<name>A0ABU4WL18_9FIRM</name>
<comment type="catalytic activity">
    <reaction evidence="7 8">
        <text>CMP + ATP = CDP + ADP</text>
        <dbReference type="Rhea" id="RHEA:11600"/>
        <dbReference type="ChEBI" id="CHEBI:30616"/>
        <dbReference type="ChEBI" id="CHEBI:58069"/>
        <dbReference type="ChEBI" id="CHEBI:60377"/>
        <dbReference type="ChEBI" id="CHEBI:456216"/>
        <dbReference type="EC" id="2.7.4.25"/>
    </reaction>
</comment>
<dbReference type="Pfam" id="PF02224">
    <property type="entry name" value="Cytidylate_kin"/>
    <property type="match status" value="1"/>
</dbReference>
<keyword evidence="2 8" id="KW-0808">Transferase</keyword>
<dbReference type="CDD" id="cd02020">
    <property type="entry name" value="CMPK"/>
    <property type="match status" value="1"/>
</dbReference>
<feature type="binding site" evidence="8">
    <location>
        <begin position="11"/>
        <end position="19"/>
    </location>
    <ligand>
        <name>ATP</name>
        <dbReference type="ChEBI" id="CHEBI:30616"/>
    </ligand>
</feature>
<evidence type="ECO:0000256" key="6">
    <source>
        <dbReference type="ARBA" id="ARBA00047615"/>
    </source>
</evidence>
<dbReference type="GO" id="GO:0016301">
    <property type="term" value="F:kinase activity"/>
    <property type="evidence" value="ECO:0007669"/>
    <property type="project" value="UniProtKB-KW"/>
</dbReference>
<evidence type="ECO:0000256" key="1">
    <source>
        <dbReference type="ARBA" id="ARBA00009427"/>
    </source>
</evidence>
<feature type="domain" description="Cytidylate kinase" evidence="9">
    <location>
        <begin position="7"/>
        <end position="215"/>
    </location>
</feature>
<dbReference type="NCBIfam" id="TIGR00017">
    <property type="entry name" value="cmk"/>
    <property type="match status" value="1"/>
</dbReference>
<keyword evidence="5 8" id="KW-0067">ATP-binding</keyword>
<dbReference type="InterPro" id="IPR003136">
    <property type="entry name" value="Cytidylate_kin"/>
</dbReference>
<proteinExistence type="inferred from homology"/>